<organism evidence="2 3">
    <name type="scientific">Eschrichtius robustus</name>
    <name type="common">California gray whale</name>
    <name type="synonym">Eschrichtius gibbosus</name>
    <dbReference type="NCBI Taxonomy" id="9764"/>
    <lineage>
        <taxon>Eukaryota</taxon>
        <taxon>Metazoa</taxon>
        <taxon>Chordata</taxon>
        <taxon>Craniata</taxon>
        <taxon>Vertebrata</taxon>
        <taxon>Euteleostomi</taxon>
        <taxon>Mammalia</taxon>
        <taxon>Eutheria</taxon>
        <taxon>Laurasiatheria</taxon>
        <taxon>Artiodactyla</taxon>
        <taxon>Whippomorpha</taxon>
        <taxon>Cetacea</taxon>
        <taxon>Mysticeti</taxon>
        <taxon>Eschrichtiidae</taxon>
        <taxon>Eschrichtius</taxon>
    </lineage>
</organism>
<evidence type="ECO:0000256" key="1">
    <source>
        <dbReference type="SAM" id="MobiDB-lite"/>
    </source>
</evidence>
<accession>A0AB34GBK6</accession>
<reference evidence="2 3" key="1">
    <citation type="submission" date="2022-11" db="EMBL/GenBank/DDBJ databases">
        <title>Whole genome sequence of Eschrichtius robustus ER-17-0199.</title>
        <authorList>
            <person name="Bruniche-Olsen A."/>
            <person name="Black A.N."/>
            <person name="Fields C.J."/>
            <person name="Walden K."/>
            <person name="Dewoody J.A."/>
        </authorList>
    </citation>
    <scope>NUCLEOTIDE SEQUENCE [LARGE SCALE GENOMIC DNA]</scope>
    <source>
        <strain evidence="2">ER-17-0199</strain>
        <tissue evidence="2">Blubber</tissue>
    </source>
</reference>
<evidence type="ECO:0000313" key="3">
    <source>
        <dbReference type="Proteomes" id="UP001159641"/>
    </source>
</evidence>
<comment type="caution">
    <text evidence="2">The sequence shown here is derived from an EMBL/GenBank/DDBJ whole genome shotgun (WGS) entry which is preliminary data.</text>
</comment>
<dbReference type="EMBL" id="JAIQCJ010002324">
    <property type="protein sequence ID" value="KAJ8776859.1"/>
    <property type="molecule type" value="Genomic_DNA"/>
</dbReference>
<sequence>MLKGGQSQKRGVKAEQAGGAGESFPPVRVSREERFQGQAKAVLIEKERAQSTAAASAPGTICPGLLRRCEQRQMESSAAGAHLRGAAASILAPLRNPSVPGPFTSARSQLQGQGPRSCGAREARVARCTPPPSPARPRLASGPGLRPHGCQALPAPLPQLACGGPG</sequence>
<feature type="region of interest" description="Disordered" evidence="1">
    <location>
        <begin position="98"/>
        <end position="150"/>
    </location>
</feature>
<protein>
    <submittedName>
        <fullName evidence="2">Uncharacterized protein</fullName>
    </submittedName>
</protein>
<dbReference type="Proteomes" id="UP001159641">
    <property type="component" value="Unassembled WGS sequence"/>
</dbReference>
<feature type="region of interest" description="Disordered" evidence="1">
    <location>
        <begin position="1"/>
        <end position="32"/>
    </location>
</feature>
<proteinExistence type="predicted"/>
<keyword evidence="3" id="KW-1185">Reference proteome</keyword>
<gene>
    <name evidence="2" type="ORF">J1605_015036</name>
</gene>
<name>A0AB34GBK6_ESCRO</name>
<evidence type="ECO:0000313" key="2">
    <source>
        <dbReference type="EMBL" id="KAJ8776859.1"/>
    </source>
</evidence>
<dbReference type="AlphaFoldDB" id="A0AB34GBK6"/>
<feature type="compositionally biased region" description="Polar residues" evidence="1">
    <location>
        <begin position="105"/>
        <end position="114"/>
    </location>
</feature>